<protein>
    <recommendedName>
        <fullName evidence="2">Ribosome-recycling factor, mitochondrial</fullName>
    </recommendedName>
    <alternativeName>
        <fullName evidence="5">Ribosome-releasing factor, mitochondrial</fullName>
    </alternativeName>
</protein>
<comment type="function">
    <text evidence="4">Necessary for protein synthesis in mitochondria. Functions as a ribosome recycling factor in mitochondria.</text>
</comment>
<evidence type="ECO:0000256" key="6">
    <source>
        <dbReference type="SAM" id="MobiDB-lite"/>
    </source>
</evidence>
<dbReference type="EMBL" id="BTGC01000008">
    <property type="protein sequence ID" value="GMM52820.1"/>
    <property type="molecule type" value="Genomic_DNA"/>
</dbReference>
<name>A0AAV5RN16_STABA</name>
<dbReference type="InterPro" id="IPR023584">
    <property type="entry name" value="Ribosome_recyc_fac_dom"/>
</dbReference>
<comment type="similarity">
    <text evidence="1">Belongs to the RRF family.</text>
</comment>
<dbReference type="PANTHER" id="PTHR20982:SF3">
    <property type="entry name" value="MITOCHONDRIAL RIBOSOME RECYCLING FACTOR PSEUDO 1"/>
    <property type="match status" value="1"/>
</dbReference>
<evidence type="ECO:0000256" key="5">
    <source>
        <dbReference type="ARBA" id="ARBA00033107"/>
    </source>
</evidence>
<comment type="caution">
    <text evidence="8">The sequence shown here is derived from an EMBL/GenBank/DDBJ whole genome shotgun (WGS) entry which is preliminary data.</text>
</comment>
<evidence type="ECO:0000256" key="1">
    <source>
        <dbReference type="ARBA" id="ARBA00005912"/>
    </source>
</evidence>
<dbReference type="PANTHER" id="PTHR20982">
    <property type="entry name" value="RIBOSOME RECYCLING FACTOR"/>
    <property type="match status" value="1"/>
</dbReference>
<keyword evidence="9" id="KW-1185">Reference proteome</keyword>
<accession>A0AAV5RN16</accession>
<feature type="domain" description="Ribosome recycling factor" evidence="7">
    <location>
        <begin position="31"/>
        <end position="198"/>
    </location>
</feature>
<keyword evidence="3" id="KW-0648">Protein biosynthesis</keyword>
<dbReference type="Gene3D" id="1.10.132.20">
    <property type="entry name" value="Ribosome-recycling factor"/>
    <property type="match status" value="1"/>
</dbReference>
<feature type="compositionally biased region" description="Basic and acidic residues" evidence="6">
    <location>
        <begin position="165"/>
        <end position="180"/>
    </location>
</feature>
<evidence type="ECO:0000256" key="2">
    <source>
        <dbReference type="ARBA" id="ARBA00020581"/>
    </source>
</evidence>
<feature type="region of interest" description="Disordered" evidence="6">
    <location>
        <begin position="156"/>
        <end position="180"/>
    </location>
</feature>
<evidence type="ECO:0000313" key="9">
    <source>
        <dbReference type="Proteomes" id="UP001362899"/>
    </source>
</evidence>
<dbReference type="Gene3D" id="3.30.1360.40">
    <property type="match status" value="1"/>
</dbReference>
<dbReference type="AlphaFoldDB" id="A0AAV5RN16"/>
<gene>
    <name evidence="8" type="ORF">DASB73_037830</name>
</gene>
<evidence type="ECO:0000256" key="4">
    <source>
        <dbReference type="ARBA" id="ARBA00024909"/>
    </source>
</evidence>
<proteinExistence type="inferred from homology"/>
<dbReference type="GO" id="GO:0005739">
    <property type="term" value="C:mitochondrion"/>
    <property type="evidence" value="ECO:0007669"/>
    <property type="project" value="TreeGrafter"/>
</dbReference>
<reference evidence="8 9" key="1">
    <citation type="journal article" date="2023" name="Elife">
        <title>Identification of key yeast species and microbe-microbe interactions impacting larval growth of Drosophila in the wild.</title>
        <authorList>
            <person name="Mure A."/>
            <person name="Sugiura Y."/>
            <person name="Maeda R."/>
            <person name="Honda K."/>
            <person name="Sakurai N."/>
            <person name="Takahashi Y."/>
            <person name="Watada M."/>
            <person name="Katoh T."/>
            <person name="Gotoh A."/>
            <person name="Gotoh Y."/>
            <person name="Taniguchi I."/>
            <person name="Nakamura K."/>
            <person name="Hayashi T."/>
            <person name="Katayama T."/>
            <person name="Uemura T."/>
            <person name="Hattori Y."/>
        </authorList>
    </citation>
    <scope>NUCLEOTIDE SEQUENCE [LARGE SCALE GENOMIC DNA]</scope>
    <source>
        <strain evidence="8 9">SB-73</strain>
    </source>
</reference>
<dbReference type="Proteomes" id="UP001362899">
    <property type="component" value="Unassembled WGS sequence"/>
</dbReference>
<dbReference type="GO" id="GO:0006412">
    <property type="term" value="P:translation"/>
    <property type="evidence" value="ECO:0007669"/>
    <property type="project" value="UniProtKB-KW"/>
</dbReference>
<dbReference type="GO" id="GO:0043023">
    <property type="term" value="F:ribosomal large subunit binding"/>
    <property type="evidence" value="ECO:0007669"/>
    <property type="project" value="TreeGrafter"/>
</dbReference>
<dbReference type="Pfam" id="PF01765">
    <property type="entry name" value="RRF"/>
    <property type="match status" value="1"/>
</dbReference>
<organism evidence="8 9">
    <name type="scientific">Starmerella bacillaris</name>
    <name type="common">Yeast</name>
    <name type="synonym">Candida zemplinina</name>
    <dbReference type="NCBI Taxonomy" id="1247836"/>
    <lineage>
        <taxon>Eukaryota</taxon>
        <taxon>Fungi</taxon>
        <taxon>Dikarya</taxon>
        <taxon>Ascomycota</taxon>
        <taxon>Saccharomycotina</taxon>
        <taxon>Dipodascomycetes</taxon>
        <taxon>Dipodascales</taxon>
        <taxon>Trichomonascaceae</taxon>
        <taxon>Starmerella</taxon>
    </lineage>
</organism>
<dbReference type="InterPro" id="IPR036191">
    <property type="entry name" value="RRF_sf"/>
</dbReference>
<dbReference type="SUPFAM" id="SSF55194">
    <property type="entry name" value="Ribosome recycling factor, RRF"/>
    <property type="match status" value="1"/>
</dbReference>
<sequence length="199" mass="22973">MRLFSTSARLLFNNAETKQMRAQLDETLKLFKEKVSKIKSDTSVTTDKYKNIAVDLGNGNTTELKQISTIALRGNNINIVAFDPKQVKRMQTALIQKLGVSATLSPHNTQTLLVPVQTMTGERRAQQDQLMKKLYEQLRNDARDRNSISSIRQKYLQPVRKRMQKKEGESKPELKKESEAIEKLVREYQDKLTDLYKKQ</sequence>
<dbReference type="InterPro" id="IPR002661">
    <property type="entry name" value="Ribosome_recyc_fac"/>
</dbReference>
<evidence type="ECO:0000313" key="8">
    <source>
        <dbReference type="EMBL" id="GMM52820.1"/>
    </source>
</evidence>
<evidence type="ECO:0000256" key="3">
    <source>
        <dbReference type="ARBA" id="ARBA00022917"/>
    </source>
</evidence>
<evidence type="ECO:0000259" key="7">
    <source>
        <dbReference type="Pfam" id="PF01765"/>
    </source>
</evidence>